<dbReference type="InterPro" id="IPR019775">
    <property type="entry name" value="WD40_repeat_CS"/>
</dbReference>
<organism evidence="6 7">
    <name type="scientific">Cryptococcus deuterogattii (strain R265)</name>
    <name type="common">Cryptococcus gattii VGII (strain R265)</name>
    <dbReference type="NCBI Taxonomy" id="294750"/>
    <lineage>
        <taxon>Eukaryota</taxon>
        <taxon>Fungi</taxon>
        <taxon>Dikarya</taxon>
        <taxon>Basidiomycota</taxon>
        <taxon>Agaricomycotina</taxon>
        <taxon>Tremellomycetes</taxon>
        <taxon>Tremellales</taxon>
        <taxon>Cryptococcaceae</taxon>
        <taxon>Cryptococcus</taxon>
        <taxon>Cryptococcus gattii species complex</taxon>
    </lineage>
</organism>
<feature type="compositionally biased region" description="Acidic residues" evidence="4">
    <location>
        <begin position="24"/>
        <end position="39"/>
    </location>
</feature>
<dbReference type="PROSITE" id="PS50294">
    <property type="entry name" value="WD_REPEATS_REGION"/>
    <property type="match status" value="2"/>
</dbReference>
<dbReference type="InterPro" id="IPR024977">
    <property type="entry name" value="Apc4-like_WD40_dom"/>
</dbReference>
<feature type="repeat" description="WD" evidence="3">
    <location>
        <begin position="204"/>
        <end position="235"/>
    </location>
</feature>
<evidence type="ECO:0000256" key="2">
    <source>
        <dbReference type="ARBA" id="ARBA00022737"/>
    </source>
</evidence>
<name>A0A095ECR9_CRYD2</name>
<dbReference type="InterPro" id="IPR036322">
    <property type="entry name" value="WD40_repeat_dom_sf"/>
</dbReference>
<dbReference type="Gene3D" id="2.130.10.10">
    <property type="entry name" value="YVTN repeat-like/Quinoprotein amine dehydrogenase"/>
    <property type="match status" value="1"/>
</dbReference>
<dbReference type="Pfam" id="PF00400">
    <property type="entry name" value="WD40"/>
    <property type="match status" value="3"/>
</dbReference>
<feature type="repeat" description="WD" evidence="3">
    <location>
        <begin position="429"/>
        <end position="464"/>
    </location>
</feature>
<accession>A0A095ECR9</accession>
<dbReference type="InterPro" id="IPR001680">
    <property type="entry name" value="WD40_rpt"/>
</dbReference>
<keyword evidence="7" id="KW-1185">Reference proteome</keyword>
<dbReference type="CDD" id="cd00200">
    <property type="entry name" value="WD40"/>
    <property type="match status" value="1"/>
</dbReference>
<evidence type="ECO:0000313" key="7">
    <source>
        <dbReference type="Proteomes" id="UP000029445"/>
    </source>
</evidence>
<evidence type="ECO:0000259" key="5">
    <source>
        <dbReference type="Pfam" id="PF12894"/>
    </source>
</evidence>
<reference evidence="6 7" key="1">
    <citation type="journal article" date="2011" name="MBio">
        <title>Genome variation in Cryptococcus gattii, an emerging pathogen of immunocompetent hosts.</title>
        <authorList>
            <person name="D'Souza C.A."/>
            <person name="Kronstad J.W."/>
            <person name="Taylor G."/>
            <person name="Warren R."/>
            <person name="Yuen M."/>
            <person name="Hu G."/>
            <person name="Jung W.H."/>
            <person name="Sham A."/>
            <person name="Kidd S.E."/>
            <person name="Tangen K."/>
            <person name="Lee N."/>
            <person name="Zeilmaker T."/>
            <person name="Sawkins J."/>
            <person name="McVicker G."/>
            <person name="Shah S."/>
            <person name="Gnerre S."/>
            <person name="Griggs A."/>
            <person name="Zeng Q."/>
            <person name="Bartlett K."/>
            <person name="Li W."/>
            <person name="Wang X."/>
            <person name="Heitman J."/>
            <person name="Stajich J.E."/>
            <person name="Fraser J.A."/>
            <person name="Meyer W."/>
            <person name="Carter D."/>
            <person name="Schein J."/>
            <person name="Krzywinski M."/>
            <person name="Kwon-Chung K.J."/>
            <person name="Varma A."/>
            <person name="Wang J."/>
            <person name="Brunham R."/>
            <person name="Fyfe M."/>
            <person name="Ouellette B.F."/>
            <person name="Siddiqui A."/>
            <person name="Marra M."/>
            <person name="Jones S."/>
            <person name="Holt R."/>
            <person name="Birren B.W."/>
            <person name="Galagan J.E."/>
            <person name="Cuomo C.A."/>
        </authorList>
    </citation>
    <scope>NUCLEOTIDE SEQUENCE [LARGE SCALE GENOMIC DNA]</scope>
    <source>
        <strain evidence="6 7">R265</strain>
    </source>
</reference>
<evidence type="ECO:0000256" key="4">
    <source>
        <dbReference type="SAM" id="MobiDB-lite"/>
    </source>
</evidence>
<reference evidence="6 7" key="2">
    <citation type="journal article" date="2018" name="Proc. Natl. Acad. Sci.">
        <title>RNAi is a critical determinant of centromere evolution in closely related fungi.</title>
        <authorList>
            <person name="Yadav V."/>
            <person name="Sun S."/>
            <person name="Billmyre R.B."/>
            <person name="Thimmappa B.C."/>
            <person name="Shea T."/>
            <person name="Lintner R."/>
            <person name="Bakkeren G."/>
            <person name="Cuomo C.A."/>
            <person name="Heitman J."/>
            <person name="Sanyal K."/>
        </authorList>
    </citation>
    <scope>NUCLEOTIDE SEQUENCE [LARGE SCALE GENOMIC DNA]</scope>
    <source>
        <strain evidence="6 7">R265</strain>
    </source>
</reference>
<dbReference type="PROSITE" id="PS00678">
    <property type="entry name" value="WD_REPEATS_1"/>
    <property type="match status" value="2"/>
</dbReference>
<gene>
    <name evidence="6" type="ORF">CNBG_1116</name>
</gene>
<dbReference type="GeneID" id="88177438"/>
<feature type="region of interest" description="Disordered" evidence="4">
    <location>
        <begin position="24"/>
        <end position="69"/>
    </location>
</feature>
<evidence type="ECO:0000313" key="6">
    <source>
        <dbReference type="EMBL" id="KGB75278.1"/>
    </source>
</evidence>
<sequence length="464" mass="49210">MSAHEEDQLQDPQLQEEDVVEIVEDDGEIPMDEDDDDNDKYDAEIIIGGPGPGEEDFMMDEEEDEGEQRADNSWGVNALHNQQQSIFTISLHPAFPAPPLAISGGEDDTGFIFCPIPADSEASASSSFNANTFPPVKLTGHTDSVIAAGWSFDGEMVATGGMDGKVIVWQRVKPQGSTGEASVDEWKNWSMIQELETGTEITWLQWHPKGNVIAAGCEDATVWLWNLPSGNTLNVLSSHTMTSTAGLFPPPNGRQLLTASLDSSLILWDPRDPNPLWKSSIFMPANSPELDPAEHGITALAVSPNGQIAAVGGSSGKVKLISMAKGDVLATRLVGHAEGESVEALLFVDLLNGAAGGNKGVVLVSAGTDGKAFVWDVATGRVRAELQHDEPITTLAGHPYPQLHLVTTASADSTLKTWDIRTGTLIATHTGHMGVVNGVAVAPAGESKVVVSAGDEGVSLIWKV</sequence>
<dbReference type="SUPFAM" id="SSF50978">
    <property type="entry name" value="WD40 repeat-like"/>
    <property type="match status" value="1"/>
</dbReference>
<feature type="repeat" description="WD" evidence="3">
    <location>
        <begin position="385"/>
        <end position="428"/>
    </location>
</feature>
<dbReference type="InterPro" id="IPR015943">
    <property type="entry name" value="WD40/YVTN_repeat-like_dom_sf"/>
</dbReference>
<dbReference type="SMART" id="SM00320">
    <property type="entry name" value="WD40"/>
    <property type="match status" value="8"/>
</dbReference>
<keyword evidence="1 3" id="KW-0853">WD repeat</keyword>
<dbReference type="Proteomes" id="UP000029445">
    <property type="component" value="Chromosome 3"/>
</dbReference>
<feature type="compositionally biased region" description="Acidic residues" evidence="4">
    <location>
        <begin position="53"/>
        <end position="66"/>
    </location>
</feature>
<dbReference type="AlphaFoldDB" id="A0A095ECR9"/>
<dbReference type="PANTHER" id="PTHR19857:SF8">
    <property type="entry name" value="ANGIO-ASSOCIATED MIGRATORY CELL PROTEIN"/>
    <property type="match status" value="1"/>
</dbReference>
<dbReference type="FunFam" id="2.130.10.10:FF:000513">
    <property type="entry name" value="Unplaced genomic scaffold supercont1.3, whole genome shotgun sequence"/>
    <property type="match status" value="1"/>
</dbReference>
<keyword evidence="2" id="KW-0677">Repeat</keyword>
<evidence type="ECO:0000256" key="1">
    <source>
        <dbReference type="ARBA" id="ARBA00022574"/>
    </source>
</evidence>
<dbReference type="Pfam" id="PF12894">
    <property type="entry name" value="ANAPC4_WD40"/>
    <property type="match status" value="1"/>
</dbReference>
<dbReference type="OrthoDB" id="10261640at2759"/>
<proteinExistence type="predicted"/>
<dbReference type="InterPro" id="IPR051179">
    <property type="entry name" value="WD_repeat_multifunction"/>
</dbReference>
<dbReference type="PROSITE" id="PS50082">
    <property type="entry name" value="WD_REPEATS_2"/>
    <property type="match status" value="5"/>
</dbReference>
<dbReference type="EMBL" id="CP025761">
    <property type="protein sequence ID" value="KGB75278.1"/>
    <property type="molecule type" value="Genomic_DNA"/>
</dbReference>
<dbReference type="RefSeq" id="XP_062881233.1">
    <property type="nucleotide sequence ID" value="XM_063025278.1"/>
</dbReference>
<protein>
    <submittedName>
        <fullName evidence="6">Ribosome assembly protein SQT1</fullName>
    </submittedName>
</protein>
<dbReference type="STRING" id="294750.A0A095ECR9"/>
<feature type="repeat" description="WD" evidence="3">
    <location>
        <begin position="138"/>
        <end position="170"/>
    </location>
</feature>
<dbReference type="KEGG" id="cdeu:CNBG_1116"/>
<evidence type="ECO:0000256" key="3">
    <source>
        <dbReference type="PROSITE-ProRule" id="PRU00221"/>
    </source>
</evidence>
<dbReference type="VEuPathDB" id="FungiDB:CNBG_1116"/>
<dbReference type="OMA" id="GPDEVMW"/>
<feature type="domain" description="Anaphase-promoting complex subunit 4-like WD40" evidence="5">
    <location>
        <begin position="188"/>
        <end position="240"/>
    </location>
</feature>
<feature type="repeat" description="WD" evidence="3">
    <location>
        <begin position="236"/>
        <end position="269"/>
    </location>
</feature>
<dbReference type="PANTHER" id="PTHR19857">
    <property type="entry name" value="MITOCHONDRIAL DIVISION PROTEIN 1-RELATED"/>
    <property type="match status" value="1"/>
</dbReference>
<dbReference type="HOGENOM" id="CLU_000288_57_9_1"/>